<accession>A0ABM9HAA0</accession>
<dbReference type="EMBL" id="OX336137">
    <property type="protein sequence ID" value="CAI2717059.1"/>
    <property type="molecule type" value="Genomic_DNA"/>
</dbReference>
<gene>
    <name evidence="1" type="ORF">NSPWAT_0200</name>
</gene>
<name>A0ABM9HAA0_9BACT</name>
<evidence type="ECO:0000313" key="2">
    <source>
        <dbReference type="Proteomes" id="UP001157733"/>
    </source>
</evidence>
<dbReference type="RefSeq" id="WP_371832114.1">
    <property type="nucleotide sequence ID" value="NZ_OX336137.1"/>
</dbReference>
<evidence type="ECO:0000313" key="1">
    <source>
        <dbReference type="EMBL" id="CAI2717059.1"/>
    </source>
</evidence>
<dbReference type="Pfam" id="PF04343">
    <property type="entry name" value="DUF488"/>
    <property type="match status" value="1"/>
</dbReference>
<sequence>MGGLSEDESCYEDGKLKYERVAETQLFWQGIRRVQEGADQDTITLMCAEKEPLNCHRAILVSRHLESQGLQVQHILEDGGTG</sequence>
<dbReference type="InterPro" id="IPR007438">
    <property type="entry name" value="DUF488"/>
</dbReference>
<organism evidence="1 2">
    <name type="scientific">Nitrospina watsonii</name>
    <dbReference type="NCBI Taxonomy" id="1323948"/>
    <lineage>
        <taxon>Bacteria</taxon>
        <taxon>Pseudomonadati</taxon>
        <taxon>Nitrospinota/Tectimicrobiota group</taxon>
        <taxon>Nitrospinota</taxon>
        <taxon>Nitrospinia</taxon>
        <taxon>Nitrospinales</taxon>
        <taxon>Nitrospinaceae</taxon>
        <taxon>Nitrospina</taxon>
    </lineage>
</organism>
<proteinExistence type="predicted"/>
<keyword evidence="2" id="KW-1185">Reference proteome</keyword>
<protein>
    <recommendedName>
        <fullName evidence="3">DUF488 domain-containing protein</fullName>
    </recommendedName>
</protein>
<dbReference type="Proteomes" id="UP001157733">
    <property type="component" value="Chromosome"/>
</dbReference>
<reference evidence="1 2" key="1">
    <citation type="submission" date="2022-09" db="EMBL/GenBank/DDBJ databases">
        <authorList>
            <person name="Kop L."/>
        </authorList>
    </citation>
    <scope>NUCLEOTIDE SEQUENCE [LARGE SCALE GENOMIC DNA]</scope>
    <source>
        <strain evidence="1 2">347</strain>
    </source>
</reference>
<evidence type="ECO:0008006" key="3">
    <source>
        <dbReference type="Google" id="ProtNLM"/>
    </source>
</evidence>